<protein>
    <submittedName>
        <fullName evidence="1">Uncharacterized protein</fullName>
    </submittedName>
</protein>
<sequence length="88" mass="10053">MMHPGGGLSCPIFNKRFEDMRSVDEEMVPYRRPAAKKLVNKVAGLESREVDLDLVKFSRGDQNLCSHLSDNMLLGRKLRRSIMLSVFN</sequence>
<comment type="caution">
    <text evidence="1">The sequence shown here is derived from an EMBL/GenBank/DDBJ whole genome shotgun (WGS) entry which is preliminary data.</text>
</comment>
<reference evidence="1 2" key="1">
    <citation type="submission" date="2024-01" db="EMBL/GenBank/DDBJ databases">
        <title>Genome assemblies of Stephania.</title>
        <authorList>
            <person name="Yang L."/>
        </authorList>
    </citation>
    <scope>NUCLEOTIDE SEQUENCE [LARGE SCALE GENOMIC DNA]</scope>
    <source>
        <strain evidence="1">QJT</strain>
        <tissue evidence="1">Leaf</tissue>
    </source>
</reference>
<evidence type="ECO:0000313" key="2">
    <source>
        <dbReference type="Proteomes" id="UP001417504"/>
    </source>
</evidence>
<evidence type="ECO:0000313" key="1">
    <source>
        <dbReference type="EMBL" id="KAK9138245.1"/>
    </source>
</evidence>
<organism evidence="1 2">
    <name type="scientific">Stephania japonica</name>
    <dbReference type="NCBI Taxonomy" id="461633"/>
    <lineage>
        <taxon>Eukaryota</taxon>
        <taxon>Viridiplantae</taxon>
        <taxon>Streptophyta</taxon>
        <taxon>Embryophyta</taxon>
        <taxon>Tracheophyta</taxon>
        <taxon>Spermatophyta</taxon>
        <taxon>Magnoliopsida</taxon>
        <taxon>Ranunculales</taxon>
        <taxon>Menispermaceae</taxon>
        <taxon>Menispermoideae</taxon>
        <taxon>Cissampelideae</taxon>
        <taxon>Stephania</taxon>
    </lineage>
</organism>
<accession>A0AAP0JR68</accession>
<dbReference type="AlphaFoldDB" id="A0AAP0JR68"/>
<dbReference type="Proteomes" id="UP001417504">
    <property type="component" value="Unassembled WGS sequence"/>
</dbReference>
<keyword evidence="2" id="KW-1185">Reference proteome</keyword>
<dbReference type="EMBL" id="JBBNAE010000003">
    <property type="protein sequence ID" value="KAK9138245.1"/>
    <property type="molecule type" value="Genomic_DNA"/>
</dbReference>
<name>A0AAP0JR68_9MAGN</name>
<proteinExistence type="predicted"/>
<gene>
    <name evidence="1" type="ORF">Sjap_008839</name>
</gene>